<protein>
    <submittedName>
        <fullName evidence="1">Uncharacterized protein</fullName>
    </submittedName>
</protein>
<evidence type="ECO:0000313" key="1">
    <source>
        <dbReference type="EMBL" id="GBG94658.1"/>
    </source>
</evidence>
<dbReference type="RefSeq" id="WP_124976265.1">
    <property type="nucleotide sequence ID" value="NZ_BFFP01000015.1"/>
</dbReference>
<keyword evidence="2" id="KW-1185">Reference proteome</keyword>
<comment type="caution">
    <text evidence="1">The sequence shown here is derived from an EMBL/GenBank/DDBJ whole genome shotgun (WGS) entry which is preliminary data.</text>
</comment>
<sequence length="109" mass="12788">MDKKEIAKELLEKGYSFVNEHITVNFYQMTGQEFLDDGWTSYDGLNVDPKDKFVALMIDDDRQASDYYGTYDPDSVRSLSDYDSDPAEYLKVEFINNNDWDDQLEEVEE</sequence>
<proteinExistence type="predicted"/>
<reference evidence="1 2" key="1">
    <citation type="journal article" date="2019" name="Int. J. Syst. Evol. Microbiol.">
        <title>Lactobacillus salitolerans sp. nov., a novel lactic acid bacterium isolated from spent mushroom substrates.</title>
        <authorList>
            <person name="Tohno M."/>
            <person name="Tanizawa Y."/>
            <person name="Kojima Y."/>
            <person name="Sakamoto M."/>
            <person name="Nakamura Y."/>
            <person name="Ohkuma M."/>
            <person name="Kobayashi H."/>
        </authorList>
    </citation>
    <scope>NUCLEOTIDE SEQUENCE [LARGE SCALE GENOMIC DNA]</scope>
    <source>
        <strain evidence="1 2">YK43</strain>
    </source>
</reference>
<dbReference type="EMBL" id="BFFP01000015">
    <property type="protein sequence ID" value="GBG94658.1"/>
    <property type="molecule type" value="Genomic_DNA"/>
</dbReference>
<dbReference type="AlphaFoldDB" id="A0A401IT05"/>
<gene>
    <name evidence="1" type="ORF">LFYK43_11170</name>
</gene>
<dbReference type="Proteomes" id="UP000286848">
    <property type="component" value="Unassembled WGS sequence"/>
</dbReference>
<evidence type="ECO:0000313" key="2">
    <source>
        <dbReference type="Proteomes" id="UP000286848"/>
    </source>
</evidence>
<name>A0A401IT05_9LACO</name>
<organism evidence="1 2">
    <name type="scientific">Ligilactobacillus salitolerans</name>
    <dbReference type="NCBI Taxonomy" id="1808352"/>
    <lineage>
        <taxon>Bacteria</taxon>
        <taxon>Bacillati</taxon>
        <taxon>Bacillota</taxon>
        <taxon>Bacilli</taxon>
        <taxon>Lactobacillales</taxon>
        <taxon>Lactobacillaceae</taxon>
        <taxon>Ligilactobacillus</taxon>
    </lineage>
</organism>
<accession>A0A401IT05</accession>